<feature type="compositionally biased region" description="Basic and acidic residues" evidence="1">
    <location>
        <begin position="65"/>
        <end position="74"/>
    </location>
</feature>
<dbReference type="WBParaSite" id="HCON_00000100-00001">
    <property type="protein sequence ID" value="HCON_00000100-00001"/>
    <property type="gene ID" value="HCON_00000100"/>
</dbReference>
<evidence type="ECO:0000313" key="3">
    <source>
        <dbReference type="WBParaSite" id="HCON_00000100-00001"/>
    </source>
</evidence>
<accession>A0A7I4XRY9</accession>
<reference evidence="3" key="1">
    <citation type="submission" date="2020-12" db="UniProtKB">
        <authorList>
            <consortium name="WormBaseParasite"/>
        </authorList>
    </citation>
    <scope>IDENTIFICATION</scope>
    <source>
        <strain evidence="3">MHco3</strain>
    </source>
</reference>
<protein>
    <submittedName>
        <fullName evidence="3">Uncharacterized protein</fullName>
    </submittedName>
</protein>
<evidence type="ECO:0000256" key="1">
    <source>
        <dbReference type="SAM" id="MobiDB-lite"/>
    </source>
</evidence>
<dbReference type="OrthoDB" id="10476617at2759"/>
<feature type="region of interest" description="Disordered" evidence="1">
    <location>
        <begin position="60"/>
        <end position="79"/>
    </location>
</feature>
<sequence>MLGILLRTQVQRGILSSELRQRAKVRDDVANAKISKISWAEHVMLYRDVPVGLGRLRTGYLGSPKEQEDSRQRDGQTSLGELRTNGIFCLVTLERVDSLDYSGPDRDE</sequence>
<name>A0A7I4XRY9_HAECO</name>
<organism evidence="2 3">
    <name type="scientific">Haemonchus contortus</name>
    <name type="common">Barber pole worm</name>
    <dbReference type="NCBI Taxonomy" id="6289"/>
    <lineage>
        <taxon>Eukaryota</taxon>
        <taxon>Metazoa</taxon>
        <taxon>Ecdysozoa</taxon>
        <taxon>Nematoda</taxon>
        <taxon>Chromadorea</taxon>
        <taxon>Rhabditida</taxon>
        <taxon>Rhabditina</taxon>
        <taxon>Rhabditomorpha</taxon>
        <taxon>Strongyloidea</taxon>
        <taxon>Trichostrongylidae</taxon>
        <taxon>Haemonchus</taxon>
    </lineage>
</organism>
<dbReference type="AlphaFoldDB" id="A0A7I4XRY9"/>
<evidence type="ECO:0000313" key="2">
    <source>
        <dbReference type="Proteomes" id="UP000025227"/>
    </source>
</evidence>
<keyword evidence="2" id="KW-1185">Reference proteome</keyword>
<dbReference type="Proteomes" id="UP000025227">
    <property type="component" value="Unplaced"/>
</dbReference>
<proteinExistence type="predicted"/>